<dbReference type="InterPro" id="IPR036909">
    <property type="entry name" value="Cyt_c-like_dom_sf"/>
</dbReference>
<evidence type="ECO:0000256" key="1">
    <source>
        <dbReference type="ARBA" id="ARBA00022617"/>
    </source>
</evidence>
<dbReference type="PANTHER" id="PTHR35008:SF8">
    <property type="entry name" value="ALCOHOL DEHYDROGENASE CYTOCHROME C SUBUNIT"/>
    <property type="match status" value="1"/>
</dbReference>
<reference evidence="7 8" key="1">
    <citation type="submission" date="2018-02" db="EMBL/GenBank/DDBJ databases">
        <title>Genomic Encyclopedia of Archaeal and Bacterial Type Strains, Phase II (KMG-II): from individual species to whole genera.</title>
        <authorList>
            <person name="Goeker M."/>
        </authorList>
    </citation>
    <scope>NUCLEOTIDE SEQUENCE [LARGE SCALE GENOMIC DNA]</scope>
    <source>
        <strain evidence="7 8">DSM 18921</strain>
    </source>
</reference>
<dbReference type="RefSeq" id="WP_105515319.1">
    <property type="nucleotide sequence ID" value="NZ_PVEP01000005.1"/>
</dbReference>
<proteinExistence type="predicted"/>
<evidence type="ECO:0000313" key="7">
    <source>
        <dbReference type="EMBL" id="PQV56305.1"/>
    </source>
</evidence>
<dbReference type="InterPro" id="IPR051459">
    <property type="entry name" value="Cytochrome_c-type_DH"/>
</dbReference>
<dbReference type="PROSITE" id="PS51007">
    <property type="entry name" value="CYTC"/>
    <property type="match status" value="1"/>
</dbReference>
<evidence type="ECO:0000256" key="4">
    <source>
        <dbReference type="PROSITE-ProRule" id="PRU00433"/>
    </source>
</evidence>
<accession>A0A2S8S686</accession>
<dbReference type="GO" id="GO:0020037">
    <property type="term" value="F:heme binding"/>
    <property type="evidence" value="ECO:0007669"/>
    <property type="project" value="InterPro"/>
</dbReference>
<dbReference type="Gene3D" id="1.10.760.10">
    <property type="entry name" value="Cytochrome c-like domain"/>
    <property type="match status" value="1"/>
</dbReference>
<name>A0A2S8S686_9RHOB</name>
<keyword evidence="3 4" id="KW-0408">Iron</keyword>
<dbReference type="GO" id="GO:0009055">
    <property type="term" value="F:electron transfer activity"/>
    <property type="evidence" value="ECO:0007669"/>
    <property type="project" value="InterPro"/>
</dbReference>
<evidence type="ECO:0000259" key="6">
    <source>
        <dbReference type="PROSITE" id="PS51007"/>
    </source>
</evidence>
<keyword evidence="5" id="KW-0732">Signal</keyword>
<feature type="domain" description="Cytochrome c" evidence="6">
    <location>
        <begin position="54"/>
        <end position="140"/>
    </location>
</feature>
<feature type="signal peptide" evidence="5">
    <location>
        <begin position="1"/>
        <end position="21"/>
    </location>
</feature>
<gene>
    <name evidence="7" type="ORF">LX70_02571</name>
</gene>
<dbReference type="Pfam" id="PF00034">
    <property type="entry name" value="Cytochrom_C"/>
    <property type="match status" value="1"/>
</dbReference>
<dbReference type="Proteomes" id="UP000238338">
    <property type="component" value="Unassembled WGS sequence"/>
</dbReference>
<comment type="caution">
    <text evidence="7">The sequence shown here is derived from an EMBL/GenBank/DDBJ whole genome shotgun (WGS) entry which is preliminary data.</text>
</comment>
<feature type="chain" id="PRO_5015679286" evidence="5">
    <location>
        <begin position="22"/>
        <end position="146"/>
    </location>
</feature>
<dbReference type="EMBL" id="PVEP01000005">
    <property type="protein sequence ID" value="PQV56305.1"/>
    <property type="molecule type" value="Genomic_DNA"/>
</dbReference>
<dbReference type="PANTHER" id="PTHR35008">
    <property type="entry name" value="BLL4482 PROTEIN-RELATED"/>
    <property type="match status" value="1"/>
</dbReference>
<protein>
    <submittedName>
        <fullName evidence="7">Cytochrome c</fullName>
    </submittedName>
</protein>
<sequence>MKILPILTGAAVLAAGIAAWVATRPNPQAPAPAPAAAMPGEAMVQVTLPESLSPEEQLGQRAFDAVCAKCHGPDAAGREGMGPPLVHDYYKPSHHADMAFVMAVQNGVRAHHWTFGDMPPQSGLTGADVKAIIAYVRAVQRANGIR</sequence>
<evidence type="ECO:0000256" key="3">
    <source>
        <dbReference type="ARBA" id="ARBA00023004"/>
    </source>
</evidence>
<evidence type="ECO:0000256" key="2">
    <source>
        <dbReference type="ARBA" id="ARBA00022723"/>
    </source>
</evidence>
<evidence type="ECO:0000313" key="8">
    <source>
        <dbReference type="Proteomes" id="UP000238338"/>
    </source>
</evidence>
<dbReference type="InterPro" id="IPR009056">
    <property type="entry name" value="Cyt_c-like_dom"/>
</dbReference>
<keyword evidence="2 4" id="KW-0479">Metal-binding</keyword>
<organism evidence="7 8">
    <name type="scientific">Albidovulum denitrificans</name>
    <dbReference type="NCBI Taxonomy" id="404881"/>
    <lineage>
        <taxon>Bacteria</taxon>
        <taxon>Pseudomonadati</taxon>
        <taxon>Pseudomonadota</taxon>
        <taxon>Alphaproteobacteria</taxon>
        <taxon>Rhodobacterales</taxon>
        <taxon>Paracoccaceae</taxon>
        <taxon>Albidovulum</taxon>
    </lineage>
</organism>
<keyword evidence="1 4" id="KW-0349">Heme</keyword>
<dbReference type="AlphaFoldDB" id="A0A2S8S686"/>
<dbReference type="OrthoDB" id="7854060at2"/>
<keyword evidence="8" id="KW-1185">Reference proteome</keyword>
<evidence type="ECO:0000256" key="5">
    <source>
        <dbReference type="SAM" id="SignalP"/>
    </source>
</evidence>
<dbReference type="SUPFAM" id="SSF46626">
    <property type="entry name" value="Cytochrome c"/>
    <property type="match status" value="1"/>
</dbReference>
<dbReference type="GO" id="GO:0046872">
    <property type="term" value="F:metal ion binding"/>
    <property type="evidence" value="ECO:0007669"/>
    <property type="project" value="UniProtKB-KW"/>
</dbReference>